<dbReference type="AlphaFoldDB" id="A0A0F9GEY9"/>
<gene>
    <name evidence="2" type="ORF">LCGC14_2129280</name>
</gene>
<feature type="region of interest" description="Disordered" evidence="1">
    <location>
        <begin position="82"/>
        <end position="107"/>
    </location>
</feature>
<protein>
    <recommendedName>
        <fullName evidence="3">Nuclease associated modular domain-containing protein</fullName>
    </recommendedName>
</protein>
<feature type="compositionally biased region" description="Basic residues" evidence="1">
    <location>
        <begin position="84"/>
        <end position="94"/>
    </location>
</feature>
<name>A0A0F9GEY9_9ZZZZ</name>
<feature type="region of interest" description="Disordered" evidence="1">
    <location>
        <begin position="1"/>
        <end position="36"/>
    </location>
</feature>
<evidence type="ECO:0008006" key="3">
    <source>
        <dbReference type="Google" id="ProtNLM"/>
    </source>
</evidence>
<comment type="caution">
    <text evidence="2">The sequence shown here is derived from an EMBL/GenBank/DDBJ whole genome shotgun (WGS) entry which is preliminary data.</text>
</comment>
<proteinExistence type="predicted"/>
<evidence type="ECO:0000313" key="2">
    <source>
        <dbReference type="EMBL" id="KKL68010.1"/>
    </source>
</evidence>
<accession>A0A0F9GEY9</accession>
<reference evidence="2" key="1">
    <citation type="journal article" date="2015" name="Nature">
        <title>Complex archaea that bridge the gap between prokaryotes and eukaryotes.</title>
        <authorList>
            <person name="Spang A."/>
            <person name="Saw J.H."/>
            <person name="Jorgensen S.L."/>
            <person name="Zaremba-Niedzwiedzka K."/>
            <person name="Martijn J."/>
            <person name="Lind A.E."/>
            <person name="van Eijk R."/>
            <person name="Schleper C."/>
            <person name="Guy L."/>
            <person name="Ettema T.J."/>
        </authorList>
    </citation>
    <scope>NUCLEOTIDE SEQUENCE</scope>
</reference>
<sequence>MRFKKGQEPWNKGKKGIMKPNQTSFKRGNPPPKHKTGCKCFRCSGISWNKGKKLHYKVWNEGLTKETDERLAILGKKHGDTIRGRKLSKAHKKKISESKKGMYYRKK</sequence>
<dbReference type="EMBL" id="LAZR01026668">
    <property type="protein sequence ID" value="KKL68010.1"/>
    <property type="molecule type" value="Genomic_DNA"/>
</dbReference>
<organism evidence="2">
    <name type="scientific">marine sediment metagenome</name>
    <dbReference type="NCBI Taxonomy" id="412755"/>
    <lineage>
        <taxon>unclassified sequences</taxon>
        <taxon>metagenomes</taxon>
        <taxon>ecological metagenomes</taxon>
    </lineage>
</organism>
<evidence type="ECO:0000256" key="1">
    <source>
        <dbReference type="SAM" id="MobiDB-lite"/>
    </source>
</evidence>